<proteinExistence type="predicted"/>
<evidence type="ECO:0000313" key="4">
    <source>
        <dbReference type="Proteomes" id="UP001371305"/>
    </source>
</evidence>
<accession>A0ABU9ASK5</accession>
<dbReference type="Proteomes" id="UP001371305">
    <property type="component" value="Unassembled WGS sequence"/>
</dbReference>
<name>A0ABU9ASK5_9BACT</name>
<protein>
    <submittedName>
        <fullName evidence="3">DUF87 domain-containing protein</fullName>
    </submittedName>
</protein>
<evidence type="ECO:0000256" key="1">
    <source>
        <dbReference type="SAM" id="Coils"/>
    </source>
</evidence>
<dbReference type="PANTHER" id="PTHR30121">
    <property type="entry name" value="UNCHARACTERIZED PROTEIN YJGR-RELATED"/>
    <property type="match status" value="1"/>
</dbReference>
<dbReference type="Pfam" id="PF01935">
    <property type="entry name" value="DUF87"/>
    <property type="match status" value="1"/>
</dbReference>
<comment type="caution">
    <text evidence="3">The sequence shown here is derived from an EMBL/GenBank/DDBJ whole genome shotgun (WGS) entry which is preliminary data.</text>
</comment>
<feature type="coiled-coil region" evidence="1">
    <location>
        <begin position="739"/>
        <end position="770"/>
    </location>
</feature>
<reference evidence="3 4" key="1">
    <citation type="submission" date="2024-04" db="EMBL/GenBank/DDBJ databases">
        <title>Luteolibacter sp. isolated from soil.</title>
        <authorList>
            <person name="An J."/>
        </authorList>
    </citation>
    <scope>NUCLEOTIDE SEQUENCE [LARGE SCALE GENOMIC DNA]</scope>
    <source>
        <strain evidence="3 4">Y139</strain>
    </source>
</reference>
<dbReference type="SUPFAM" id="SSF52540">
    <property type="entry name" value="P-loop containing nucleoside triphosphate hydrolases"/>
    <property type="match status" value="1"/>
</dbReference>
<organism evidence="3 4">
    <name type="scientific">Luteolibacter soli</name>
    <dbReference type="NCBI Taxonomy" id="3135280"/>
    <lineage>
        <taxon>Bacteria</taxon>
        <taxon>Pseudomonadati</taxon>
        <taxon>Verrucomicrobiota</taxon>
        <taxon>Verrucomicrobiia</taxon>
        <taxon>Verrucomicrobiales</taxon>
        <taxon>Verrucomicrobiaceae</taxon>
        <taxon>Luteolibacter</taxon>
    </lineage>
</organism>
<dbReference type="PANTHER" id="PTHR30121:SF6">
    <property type="entry name" value="SLR6007 PROTEIN"/>
    <property type="match status" value="1"/>
</dbReference>
<keyword evidence="4" id="KW-1185">Reference proteome</keyword>
<evidence type="ECO:0000259" key="2">
    <source>
        <dbReference type="Pfam" id="PF01935"/>
    </source>
</evidence>
<dbReference type="EMBL" id="JBBUKT010000003">
    <property type="protein sequence ID" value="MEK7950710.1"/>
    <property type="molecule type" value="Genomic_DNA"/>
</dbReference>
<gene>
    <name evidence="3" type="ORF">WKV53_09400</name>
</gene>
<dbReference type="InterPro" id="IPR027417">
    <property type="entry name" value="P-loop_NTPase"/>
</dbReference>
<dbReference type="RefSeq" id="WP_341404311.1">
    <property type="nucleotide sequence ID" value="NZ_JBBUKT010000003.1"/>
</dbReference>
<dbReference type="InterPro" id="IPR002789">
    <property type="entry name" value="HerA_central"/>
</dbReference>
<evidence type="ECO:0000313" key="3">
    <source>
        <dbReference type="EMBL" id="MEK7950710.1"/>
    </source>
</evidence>
<feature type="domain" description="Helicase HerA central" evidence="2">
    <location>
        <begin position="37"/>
        <end position="84"/>
    </location>
</feature>
<sequence length="801" mass="87006">MTPSVSDYEKLGAFYLGREYDLETKSPDGGLILYDSKDLVTHGVVLGMTGSGKTGLCLALLEEAAMDNIPAIVIDPKGDISNLLLMFPNLAAEDFRPWINEDDAAKKGVSPDEFAAKTAEMWKNGLADWGQSPDRIKQLKERVDINIFTPGSKAGIPVSILSSLETPPDEIMEDGELLGERVESTVSSLLSLVGVEADPIQSPQAILLSNIFQHEWAAGKDVTLEGLVGQIQKPPIEKIGVIALDTFLPPKDRQTLALKFNNLLASPGFATWLEGPPLDIAKMLHTPDGKRPRISIFSISHLGDAERMFFVSLLLNQTLGWMRTQSGTTSLRALLYMDEIYGYLPPSANPPSKKPMMTLLKQARAFGLGCLLATQNPVDLDYKALSNIGTWFLGRLQTERDKMRVLDGLEGAAGAQNAKFDRGEMEKLLSALGNRIFLMNNVHEDHPVLFHVRWVMSYLTGPLTRTSIKALMDPKRKDFGSTKDAVAAEAANPMAMPGMSPPPAKASARPVVEAGVVEMFAPPAGDASDIIYKPHLLRMATVHFSSAKTGAEGNRPYRLVNAILPDSIDYDHTLPPPTKDQKLGSNPVDGAGFEALPAFATIAANYKKAEKDFAGWLALNAHAEIFSCPSLKEYSQIGESEADFRIRLTQKARETRDAAKDKLRDAADKKLATLRGKLQTAEGGMSRQKAESQGAFVQVGKAIFGGLLGNLIGRKKSLGSIISSSITSGTSAYKQHQDVSIAEDKVAGVQQQIDEINKELEADIAQLSQSFDPSALVFETETLKPAKTNIKVDSVSLLWIP</sequence>
<keyword evidence="1" id="KW-0175">Coiled coil</keyword>
<dbReference type="InterPro" id="IPR051162">
    <property type="entry name" value="T4SS_component"/>
</dbReference>
<dbReference type="Gene3D" id="3.40.50.300">
    <property type="entry name" value="P-loop containing nucleotide triphosphate hydrolases"/>
    <property type="match status" value="2"/>
</dbReference>